<reference evidence="2 3" key="1">
    <citation type="submission" date="2016-07" db="EMBL/GenBank/DDBJ databases">
        <title>Multiple horizontal gene transfer events from other fungi enriched the ability of initially mycotrophic Trichoderma (Ascomycota) to feed on dead plant biomass.</title>
        <authorList>
            <consortium name="DOE Joint Genome Institute"/>
            <person name="Aerts A."/>
            <person name="Atanasova L."/>
            <person name="Chenthamara K."/>
            <person name="Zhang J."/>
            <person name="Grujic M."/>
            <person name="Henrissat B."/>
            <person name="Kuo A."/>
            <person name="Salamov A."/>
            <person name="Lipzen A."/>
            <person name="Labutti K."/>
            <person name="Barry K."/>
            <person name="Miao Y."/>
            <person name="Rahimi M.J."/>
            <person name="Shen Q."/>
            <person name="Grigoriev I.V."/>
            <person name="Kubicek C.P."/>
            <person name="Druzhinina I.S."/>
        </authorList>
    </citation>
    <scope>NUCLEOTIDE SEQUENCE [LARGE SCALE GENOMIC DNA]</scope>
    <source>
        <strain evidence="2 3">CBS 433.97</strain>
    </source>
</reference>
<sequence>MHFFQASTILILLGFQAAHATSAANRTLTLWAWGDCSGNVAFCHDIAPDTCCHGEYLIAGFTCEDCVKEDIVAGREEQDGTCGGDFVTVTGWVCARSRKRLYGSSWHHGPETEATAKKTPACTRSVRADVMRIGETWFYLEDNTPENHVKALWDIWGQESSVVIPDILLQYEGEEPRGRGVASEL</sequence>
<dbReference type="Proteomes" id="UP000240493">
    <property type="component" value="Unassembled WGS sequence"/>
</dbReference>
<evidence type="ECO:0000256" key="1">
    <source>
        <dbReference type="SAM" id="SignalP"/>
    </source>
</evidence>
<name>A0A2T3YWS5_TRIA4</name>
<dbReference type="OrthoDB" id="4882655at2759"/>
<feature type="signal peptide" evidence="1">
    <location>
        <begin position="1"/>
        <end position="20"/>
    </location>
</feature>
<evidence type="ECO:0000313" key="2">
    <source>
        <dbReference type="EMBL" id="PTB36990.1"/>
    </source>
</evidence>
<protein>
    <submittedName>
        <fullName evidence="2">Uncharacterized protein</fullName>
    </submittedName>
</protein>
<feature type="chain" id="PRO_5015511294" evidence="1">
    <location>
        <begin position="21"/>
        <end position="185"/>
    </location>
</feature>
<keyword evidence="1" id="KW-0732">Signal</keyword>
<proteinExistence type="predicted"/>
<gene>
    <name evidence="2" type="ORF">M441DRAFT_50993</name>
</gene>
<organism evidence="2 3">
    <name type="scientific">Trichoderma asperellum (strain ATCC 204424 / CBS 433.97 / NBRC 101777)</name>
    <dbReference type="NCBI Taxonomy" id="1042311"/>
    <lineage>
        <taxon>Eukaryota</taxon>
        <taxon>Fungi</taxon>
        <taxon>Dikarya</taxon>
        <taxon>Ascomycota</taxon>
        <taxon>Pezizomycotina</taxon>
        <taxon>Sordariomycetes</taxon>
        <taxon>Hypocreomycetidae</taxon>
        <taxon>Hypocreales</taxon>
        <taxon>Hypocreaceae</taxon>
        <taxon>Trichoderma</taxon>
    </lineage>
</organism>
<keyword evidence="3" id="KW-1185">Reference proteome</keyword>
<dbReference type="AlphaFoldDB" id="A0A2T3YWS5"/>
<dbReference type="EMBL" id="KZ679269">
    <property type="protein sequence ID" value="PTB36990.1"/>
    <property type="molecule type" value="Genomic_DNA"/>
</dbReference>
<evidence type="ECO:0000313" key="3">
    <source>
        <dbReference type="Proteomes" id="UP000240493"/>
    </source>
</evidence>
<accession>A0A2T3YWS5</accession>